<dbReference type="OrthoDB" id="336088at2759"/>
<feature type="region of interest" description="Disordered" evidence="1">
    <location>
        <begin position="115"/>
        <end position="151"/>
    </location>
</feature>
<evidence type="ECO:0000256" key="1">
    <source>
        <dbReference type="SAM" id="MobiDB-lite"/>
    </source>
</evidence>
<protein>
    <submittedName>
        <fullName evidence="2">Uncharacterized protein</fullName>
    </submittedName>
</protein>
<evidence type="ECO:0000313" key="3">
    <source>
        <dbReference type="Proteomes" id="UP001152888"/>
    </source>
</evidence>
<dbReference type="EMBL" id="CAKOFQ010006817">
    <property type="protein sequence ID" value="CAH1974088.1"/>
    <property type="molecule type" value="Genomic_DNA"/>
</dbReference>
<dbReference type="Proteomes" id="UP001152888">
    <property type="component" value="Unassembled WGS sequence"/>
</dbReference>
<reference evidence="2" key="1">
    <citation type="submission" date="2022-03" db="EMBL/GenBank/DDBJ databases">
        <authorList>
            <person name="Sayadi A."/>
        </authorList>
    </citation>
    <scope>NUCLEOTIDE SEQUENCE</scope>
</reference>
<gene>
    <name evidence="2" type="ORF">ACAOBT_LOCUS10889</name>
</gene>
<dbReference type="AlphaFoldDB" id="A0A9P0KHE5"/>
<name>A0A9P0KHE5_ACAOB</name>
<accession>A0A9P0KHE5</accession>
<comment type="caution">
    <text evidence="2">The sequence shown here is derived from an EMBL/GenBank/DDBJ whole genome shotgun (WGS) entry which is preliminary data.</text>
</comment>
<organism evidence="2 3">
    <name type="scientific">Acanthoscelides obtectus</name>
    <name type="common">Bean weevil</name>
    <name type="synonym">Bruchus obtectus</name>
    <dbReference type="NCBI Taxonomy" id="200917"/>
    <lineage>
        <taxon>Eukaryota</taxon>
        <taxon>Metazoa</taxon>
        <taxon>Ecdysozoa</taxon>
        <taxon>Arthropoda</taxon>
        <taxon>Hexapoda</taxon>
        <taxon>Insecta</taxon>
        <taxon>Pterygota</taxon>
        <taxon>Neoptera</taxon>
        <taxon>Endopterygota</taxon>
        <taxon>Coleoptera</taxon>
        <taxon>Polyphaga</taxon>
        <taxon>Cucujiformia</taxon>
        <taxon>Chrysomeloidea</taxon>
        <taxon>Chrysomelidae</taxon>
        <taxon>Bruchinae</taxon>
        <taxon>Bruchini</taxon>
        <taxon>Acanthoscelides</taxon>
    </lineage>
</organism>
<evidence type="ECO:0000313" key="2">
    <source>
        <dbReference type="EMBL" id="CAH1974088.1"/>
    </source>
</evidence>
<keyword evidence="3" id="KW-1185">Reference proteome</keyword>
<sequence>MNGLEVTKQLKCDIESNQTRLKNAIQNHQRCLLKLKADPYNVDLQKQVNIAEDDIIFVGLQQKSLLDLLRDEYKAFQKSQKNQAAKNGMEKIRFHLTTALNNVKKKTILVSFPDDSQGAVEQNGPAHSTAHSPEYRPSHSAGDSTFRRQEATVPRDLAQSEFLSYFSLATHDLYREMQNRRAERKRRSTANPHFLYGNKGWDFLTGNVCII</sequence>
<proteinExistence type="predicted"/>